<dbReference type="SUPFAM" id="SSF51246">
    <property type="entry name" value="Rudiment single hybrid motif"/>
    <property type="match status" value="1"/>
</dbReference>
<dbReference type="SUPFAM" id="SSF52440">
    <property type="entry name" value="PreATP-grasp domain"/>
    <property type="match status" value="1"/>
</dbReference>
<keyword evidence="2" id="KW-0547">Nucleotide-binding</keyword>
<dbReference type="InterPro" id="IPR005479">
    <property type="entry name" value="CPAse_ATP-bd"/>
</dbReference>
<feature type="domain" description="Biotin carboxylation" evidence="5">
    <location>
        <begin position="1"/>
        <end position="433"/>
    </location>
</feature>
<name>A0A6J7IA70_9ZZZZ</name>
<dbReference type="InterPro" id="IPR005481">
    <property type="entry name" value="BC-like_N"/>
</dbReference>
<dbReference type="InterPro" id="IPR005482">
    <property type="entry name" value="Biotin_COase_C"/>
</dbReference>
<evidence type="ECO:0000313" key="6">
    <source>
        <dbReference type="EMBL" id="CAB4927511.1"/>
    </source>
</evidence>
<dbReference type="Gene3D" id="3.30.470.20">
    <property type="entry name" value="ATP-grasp fold, B domain"/>
    <property type="match status" value="1"/>
</dbReference>
<dbReference type="GO" id="GO:0005524">
    <property type="term" value="F:ATP binding"/>
    <property type="evidence" value="ECO:0007669"/>
    <property type="project" value="UniProtKB-KW"/>
</dbReference>
<evidence type="ECO:0000256" key="1">
    <source>
        <dbReference type="ARBA" id="ARBA00022598"/>
    </source>
</evidence>
<keyword evidence="1" id="KW-0436">Ligase</keyword>
<dbReference type="PROSITE" id="PS50979">
    <property type="entry name" value="BC"/>
    <property type="match status" value="1"/>
</dbReference>
<dbReference type="InterPro" id="IPR051602">
    <property type="entry name" value="ACC_Biotin_Carboxylase"/>
</dbReference>
<dbReference type="PANTHER" id="PTHR48095">
    <property type="entry name" value="PYRUVATE CARBOXYLASE SUBUNIT A"/>
    <property type="match status" value="1"/>
</dbReference>
<feature type="domain" description="ATP-grasp" evidence="4">
    <location>
        <begin position="106"/>
        <end position="304"/>
    </location>
</feature>
<organism evidence="6">
    <name type="scientific">freshwater metagenome</name>
    <dbReference type="NCBI Taxonomy" id="449393"/>
    <lineage>
        <taxon>unclassified sequences</taxon>
        <taxon>metagenomes</taxon>
        <taxon>ecological metagenomes</taxon>
    </lineage>
</organism>
<proteinExistence type="predicted"/>
<dbReference type="Pfam" id="PF02786">
    <property type="entry name" value="CPSase_L_D2"/>
    <property type="match status" value="1"/>
</dbReference>
<dbReference type="PANTHER" id="PTHR48095:SF2">
    <property type="entry name" value="BIOTIN CARBOXYLASE, CHLOROPLASTIC"/>
    <property type="match status" value="1"/>
</dbReference>
<evidence type="ECO:0000259" key="4">
    <source>
        <dbReference type="PROSITE" id="PS50975"/>
    </source>
</evidence>
<dbReference type="Pfam" id="PF00289">
    <property type="entry name" value="Biotin_carb_N"/>
    <property type="match status" value="1"/>
</dbReference>
<keyword evidence="3" id="KW-0067">ATP-binding</keyword>
<dbReference type="EMBL" id="CAFBNE010000001">
    <property type="protein sequence ID" value="CAB4927511.1"/>
    <property type="molecule type" value="Genomic_DNA"/>
</dbReference>
<evidence type="ECO:0000256" key="3">
    <source>
        <dbReference type="ARBA" id="ARBA00022840"/>
    </source>
</evidence>
<dbReference type="GO" id="GO:0016874">
    <property type="term" value="F:ligase activity"/>
    <property type="evidence" value="ECO:0007669"/>
    <property type="project" value="UniProtKB-KW"/>
</dbReference>
<dbReference type="PROSITE" id="PS50975">
    <property type="entry name" value="ATP_GRASP"/>
    <property type="match status" value="1"/>
</dbReference>
<evidence type="ECO:0000259" key="5">
    <source>
        <dbReference type="PROSITE" id="PS50979"/>
    </source>
</evidence>
<accession>A0A6J7IA70</accession>
<dbReference type="InterPro" id="IPR016185">
    <property type="entry name" value="PreATP-grasp_dom_sf"/>
</dbReference>
<protein>
    <submittedName>
        <fullName evidence="6">Unannotated protein</fullName>
    </submittedName>
</protein>
<dbReference type="Pfam" id="PF02785">
    <property type="entry name" value="Biotin_carb_C"/>
    <property type="match status" value="1"/>
</dbReference>
<reference evidence="6" key="1">
    <citation type="submission" date="2020-05" db="EMBL/GenBank/DDBJ databases">
        <authorList>
            <person name="Chiriac C."/>
            <person name="Salcher M."/>
            <person name="Ghai R."/>
            <person name="Kavagutti S V."/>
        </authorList>
    </citation>
    <scope>NUCLEOTIDE SEQUENCE</scope>
</reference>
<dbReference type="GO" id="GO:0046872">
    <property type="term" value="F:metal ion binding"/>
    <property type="evidence" value="ECO:0007669"/>
    <property type="project" value="InterPro"/>
</dbReference>
<dbReference type="InterPro" id="IPR011054">
    <property type="entry name" value="Rudment_hybrid_motif"/>
</dbReference>
<dbReference type="SUPFAM" id="SSF56059">
    <property type="entry name" value="Glutathione synthetase ATP-binding domain-like"/>
    <property type="match status" value="1"/>
</dbReference>
<sequence>MRIVRACFDEELESIVAASEADKGTLAARLADGVVVIGPASAQESYLSVERIVAAALASGCDAIHPGYGFLSERPELAEACEEHGLVFVGPPGNVMRRSGDKLKSREVAVHLGIPTGGGTQGLDSLEAAVEAALRLDAFPYILKASAGGGGRGMTIVRDTAQLERSFETSKQEALMAFGDGTVYLERYVEHARHIEVQVLADHYGNVIHLGERDCSAQRRHQKLIEEAPAVALPIELIEAMRSAAVSLAKELDYVGAGTIEFLVDVDRQDFLYLELNARVQVEHPVTEMVTGVDIVRAQLRIAQGEPLWFTQSEVSISGHSIECRINAEDPRANFMPNPGLILEWVAPQGEGIRVDTFVQSGVQIPPHYDSMVAKLIVHALDRPAALRLMARALDRLRIDGVSTTAPLHRSIVEDEGFRTEPITTRWIEETFLPGWEGNSR</sequence>
<gene>
    <name evidence="6" type="ORF">UFOPK3772_00047</name>
</gene>
<dbReference type="InterPro" id="IPR011761">
    <property type="entry name" value="ATP-grasp"/>
</dbReference>
<dbReference type="AlphaFoldDB" id="A0A6J7IA70"/>
<evidence type="ECO:0000256" key="2">
    <source>
        <dbReference type="ARBA" id="ARBA00022741"/>
    </source>
</evidence>
<dbReference type="InterPro" id="IPR011764">
    <property type="entry name" value="Biotin_carboxylation_dom"/>
</dbReference>
<dbReference type="SMART" id="SM00878">
    <property type="entry name" value="Biotin_carb_C"/>
    <property type="match status" value="1"/>
</dbReference>